<evidence type="ECO:0000313" key="2">
    <source>
        <dbReference type="Proteomes" id="UP001177021"/>
    </source>
</evidence>
<proteinExistence type="predicted"/>
<dbReference type="EMBL" id="CASHSV030000024">
    <property type="protein sequence ID" value="CAJ2641141.1"/>
    <property type="molecule type" value="Genomic_DNA"/>
</dbReference>
<reference evidence="1" key="1">
    <citation type="submission" date="2023-10" db="EMBL/GenBank/DDBJ databases">
        <authorList>
            <person name="Rodriguez Cubillos JULIANA M."/>
            <person name="De Vega J."/>
        </authorList>
    </citation>
    <scope>NUCLEOTIDE SEQUENCE</scope>
</reference>
<organism evidence="1 2">
    <name type="scientific">Trifolium pratense</name>
    <name type="common">Red clover</name>
    <dbReference type="NCBI Taxonomy" id="57577"/>
    <lineage>
        <taxon>Eukaryota</taxon>
        <taxon>Viridiplantae</taxon>
        <taxon>Streptophyta</taxon>
        <taxon>Embryophyta</taxon>
        <taxon>Tracheophyta</taxon>
        <taxon>Spermatophyta</taxon>
        <taxon>Magnoliopsida</taxon>
        <taxon>eudicotyledons</taxon>
        <taxon>Gunneridae</taxon>
        <taxon>Pentapetalae</taxon>
        <taxon>rosids</taxon>
        <taxon>fabids</taxon>
        <taxon>Fabales</taxon>
        <taxon>Fabaceae</taxon>
        <taxon>Papilionoideae</taxon>
        <taxon>50 kb inversion clade</taxon>
        <taxon>NPAAA clade</taxon>
        <taxon>Hologalegina</taxon>
        <taxon>IRL clade</taxon>
        <taxon>Trifolieae</taxon>
        <taxon>Trifolium</taxon>
    </lineage>
</organism>
<name>A0ACB0JA89_TRIPR</name>
<sequence length="173" mass="19633">MWPFPIFRGGGGAKNIKNKKSQTGIIKSSADSVMRELDVLRFPSVKEEIVPSSSRKVKQKWYSREETKIDKECDFVIVPSDVECVSDTESVDSDWSIGWLEPHGIGFSSHDDDDDDESRETDNNFAVLVPCYGCNYGGMLEENRKNNLLSNVGYFSDESKKYVENWISSLRNT</sequence>
<evidence type="ECO:0000313" key="1">
    <source>
        <dbReference type="EMBL" id="CAJ2641141.1"/>
    </source>
</evidence>
<comment type="caution">
    <text evidence="1">The sequence shown here is derived from an EMBL/GenBank/DDBJ whole genome shotgun (WGS) entry which is preliminary data.</text>
</comment>
<gene>
    <name evidence="1" type="ORF">MILVUS5_LOCUS10853</name>
</gene>
<protein>
    <submittedName>
        <fullName evidence="1">Uncharacterized protein</fullName>
    </submittedName>
</protein>
<accession>A0ACB0JA89</accession>
<dbReference type="Proteomes" id="UP001177021">
    <property type="component" value="Unassembled WGS sequence"/>
</dbReference>
<keyword evidence="2" id="KW-1185">Reference proteome</keyword>